<evidence type="ECO:0000259" key="2">
    <source>
        <dbReference type="Pfam" id="PF07859"/>
    </source>
</evidence>
<organism evidence="3 4">
    <name type="scientific">Trichoderma cornu-damae</name>
    <dbReference type="NCBI Taxonomy" id="654480"/>
    <lineage>
        <taxon>Eukaryota</taxon>
        <taxon>Fungi</taxon>
        <taxon>Dikarya</taxon>
        <taxon>Ascomycota</taxon>
        <taxon>Pezizomycotina</taxon>
        <taxon>Sordariomycetes</taxon>
        <taxon>Hypocreomycetidae</taxon>
        <taxon>Hypocreales</taxon>
        <taxon>Hypocreaceae</taxon>
        <taxon>Trichoderma</taxon>
    </lineage>
</organism>
<dbReference type="Proteomes" id="UP000827724">
    <property type="component" value="Unassembled WGS sequence"/>
</dbReference>
<dbReference type="Gene3D" id="3.40.50.1820">
    <property type="entry name" value="alpha/beta hydrolase"/>
    <property type="match status" value="1"/>
</dbReference>
<dbReference type="AlphaFoldDB" id="A0A9P8TUD4"/>
<keyword evidence="1" id="KW-0378">Hydrolase</keyword>
<gene>
    <name evidence="3" type="ORF">Trco_007081</name>
</gene>
<protein>
    <submittedName>
        <fullName evidence="3">Alpha/beta-hydrolase</fullName>
    </submittedName>
</protein>
<evidence type="ECO:0000256" key="1">
    <source>
        <dbReference type="ARBA" id="ARBA00022801"/>
    </source>
</evidence>
<dbReference type="PANTHER" id="PTHR48081">
    <property type="entry name" value="AB HYDROLASE SUPERFAMILY PROTEIN C4A8.06C"/>
    <property type="match status" value="1"/>
</dbReference>
<evidence type="ECO:0000313" key="3">
    <source>
        <dbReference type="EMBL" id="KAH6605374.1"/>
    </source>
</evidence>
<comment type="caution">
    <text evidence="3">The sequence shown here is derived from an EMBL/GenBank/DDBJ whole genome shotgun (WGS) entry which is preliminary data.</text>
</comment>
<dbReference type="InterPro" id="IPR050300">
    <property type="entry name" value="GDXG_lipolytic_enzyme"/>
</dbReference>
<reference evidence="3" key="1">
    <citation type="submission" date="2021-08" db="EMBL/GenBank/DDBJ databases">
        <title>Chromosome-Level Trichoderma cornu-damae using Hi-C Data.</title>
        <authorList>
            <person name="Kim C.S."/>
        </authorList>
    </citation>
    <scope>NUCLEOTIDE SEQUENCE</scope>
    <source>
        <strain evidence="3">KA19-0412C</strain>
    </source>
</reference>
<name>A0A9P8TUD4_9HYPO</name>
<accession>A0A9P8TUD4</accession>
<sequence>MKEFNAITALVNYKLAPEHPGLAPFEDCWEGLVWFAKQADRYGFDADRLLIAGASAGGGLAAAAAIMARDKGFPKLCGQILLYPMLDDRGTARRLLIDSTSTTDRTRETMTNSASDVCCATAGAPTPFPSLRHQPEQPTFWGLPPAYLEVGAAEPFRDSVVAYASMLWEHGVQAELLVFAGALHGF</sequence>
<dbReference type="InterPro" id="IPR029058">
    <property type="entry name" value="AB_hydrolase_fold"/>
</dbReference>
<feature type="domain" description="Alpha/beta hydrolase fold-3" evidence="2">
    <location>
        <begin position="2"/>
        <end position="186"/>
    </location>
</feature>
<dbReference type="EMBL" id="JAIWOZ010000005">
    <property type="protein sequence ID" value="KAH6605374.1"/>
    <property type="molecule type" value="Genomic_DNA"/>
</dbReference>
<dbReference type="InterPro" id="IPR013094">
    <property type="entry name" value="AB_hydrolase_3"/>
</dbReference>
<keyword evidence="4" id="KW-1185">Reference proteome</keyword>
<dbReference type="OrthoDB" id="433474at2759"/>
<dbReference type="SUPFAM" id="SSF53474">
    <property type="entry name" value="alpha/beta-Hydrolases"/>
    <property type="match status" value="1"/>
</dbReference>
<proteinExistence type="predicted"/>
<dbReference type="GO" id="GO:0016787">
    <property type="term" value="F:hydrolase activity"/>
    <property type="evidence" value="ECO:0007669"/>
    <property type="project" value="UniProtKB-KW"/>
</dbReference>
<dbReference type="Pfam" id="PF07859">
    <property type="entry name" value="Abhydrolase_3"/>
    <property type="match status" value="1"/>
</dbReference>
<evidence type="ECO:0000313" key="4">
    <source>
        <dbReference type="Proteomes" id="UP000827724"/>
    </source>
</evidence>
<dbReference type="PANTHER" id="PTHR48081:SF8">
    <property type="entry name" value="ALPHA_BETA HYDROLASE FOLD-3 DOMAIN-CONTAINING PROTEIN-RELATED"/>
    <property type="match status" value="1"/>
</dbReference>